<dbReference type="GO" id="GO:0071949">
    <property type="term" value="F:FAD binding"/>
    <property type="evidence" value="ECO:0007669"/>
    <property type="project" value="InterPro"/>
</dbReference>
<dbReference type="InterPro" id="IPR007024">
    <property type="entry name" value="BLUF_domain"/>
</dbReference>
<dbReference type="GO" id="GO:0009882">
    <property type="term" value="F:blue light photoreceptor activity"/>
    <property type="evidence" value="ECO:0007669"/>
    <property type="project" value="InterPro"/>
</dbReference>
<dbReference type="KEGG" id="snan:I6N98_15525"/>
<dbReference type="SUPFAM" id="SSF54975">
    <property type="entry name" value="Acylphosphatase/BLUF domain-like"/>
    <property type="match status" value="1"/>
</dbReference>
<gene>
    <name evidence="2" type="ORF">I6N98_15525</name>
</gene>
<evidence type="ECO:0000313" key="3">
    <source>
        <dbReference type="Proteomes" id="UP000596063"/>
    </source>
</evidence>
<reference evidence="2 3" key="1">
    <citation type="submission" date="2020-12" db="EMBL/GenBank/DDBJ databases">
        <authorList>
            <person name="Shan Y."/>
        </authorList>
    </citation>
    <scope>NUCLEOTIDE SEQUENCE [LARGE SCALE GENOMIC DNA]</scope>
    <source>
        <strain evidence="3">csc3.9</strain>
    </source>
</reference>
<keyword evidence="3" id="KW-1185">Reference proteome</keyword>
<protein>
    <submittedName>
        <fullName evidence="2">BLUF domain-containing protein</fullName>
    </submittedName>
</protein>
<name>A0A7T4UPJ2_9GAMM</name>
<evidence type="ECO:0000259" key="1">
    <source>
        <dbReference type="PROSITE" id="PS50925"/>
    </source>
</evidence>
<dbReference type="AlphaFoldDB" id="A0A7T4UPJ2"/>
<dbReference type="InterPro" id="IPR036046">
    <property type="entry name" value="Acylphosphatase-like_dom_sf"/>
</dbReference>
<organism evidence="2 3">
    <name type="scientific">Spongiibacter nanhainus</name>
    <dbReference type="NCBI Taxonomy" id="2794344"/>
    <lineage>
        <taxon>Bacteria</taxon>
        <taxon>Pseudomonadati</taxon>
        <taxon>Pseudomonadota</taxon>
        <taxon>Gammaproteobacteria</taxon>
        <taxon>Cellvibrionales</taxon>
        <taxon>Spongiibacteraceae</taxon>
        <taxon>Spongiibacter</taxon>
    </lineage>
</organism>
<dbReference type="EMBL" id="CP066167">
    <property type="protein sequence ID" value="QQD17733.1"/>
    <property type="molecule type" value="Genomic_DNA"/>
</dbReference>
<dbReference type="Gene3D" id="3.30.70.100">
    <property type="match status" value="1"/>
</dbReference>
<dbReference type="RefSeq" id="WP_198569232.1">
    <property type="nucleotide sequence ID" value="NZ_CP066167.1"/>
</dbReference>
<dbReference type="Proteomes" id="UP000596063">
    <property type="component" value="Chromosome"/>
</dbReference>
<dbReference type="Pfam" id="PF04940">
    <property type="entry name" value="BLUF"/>
    <property type="match status" value="1"/>
</dbReference>
<dbReference type="SMART" id="SM01034">
    <property type="entry name" value="BLUF"/>
    <property type="match status" value="1"/>
</dbReference>
<accession>A0A7T4UPJ2</accession>
<dbReference type="SMR" id="A0A7T4UPJ2"/>
<sequence length="279" mass="31827">MKRITCLSTLRSDIGNEPLSPGNLVEIYNTSRVLNRRHGITGVFLVSGRYLLHVIEGRGEHLSKLIYLLNRNDDVIDTSVIADQAIQQPAFSGWTLRVLDNLEDNRQALLEKIAQLLIADIKLHSDRDELRINHFFDLRKALSTLVSQTPSPCSKTQGKLSDIDFRFTTLSLSRWPKPGQIGYTAELINLCTQLVGRTVSYQALNNQGIFKSEADLYANIIKLYRLGKLTVWETSEYDQDRITKNNVTPLTQRTGQYPEKSSKRFQRILKHITDRASQQ</sequence>
<feature type="domain" description="BLUF" evidence="1">
    <location>
        <begin position="1"/>
        <end position="97"/>
    </location>
</feature>
<proteinExistence type="predicted"/>
<evidence type="ECO:0000313" key="2">
    <source>
        <dbReference type="EMBL" id="QQD17733.1"/>
    </source>
</evidence>
<dbReference type="PROSITE" id="PS50925">
    <property type="entry name" value="BLUF"/>
    <property type="match status" value="1"/>
</dbReference>